<evidence type="ECO:0000256" key="2">
    <source>
        <dbReference type="ARBA" id="ARBA00022729"/>
    </source>
</evidence>
<dbReference type="PANTHER" id="PTHR35540">
    <property type="entry name" value="IZUMO SPERM-EGG FUSION PROTEIN 1"/>
    <property type="match status" value="1"/>
</dbReference>
<keyword evidence="2 4" id="KW-0732">Signal</keyword>
<feature type="signal peptide" evidence="4">
    <location>
        <begin position="1"/>
        <end position="18"/>
    </location>
</feature>
<dbReference type="Gene3D" id="2.60.40.10">
    <property type="entry name" value="Immunoglobulins"/>
    <property type="match status" value="1"/>
</dbReference>
<dbReference type="GO" id="GO:0005102">
    <property type="term" value="F:signaling receptor binding"/>
    <property type="evidence" value="ECO:0007669"/>
    <property type="project" value="InterPro"/>
</dbReference>
<feature type="domain" description="Ig-like" evidence="5">
    <location>
        <begin position="147"/>
        <end position="237"/>
    </location>
</feature>
<gene>
    <name evidence="6" type="ORF">WMY93_003847</name>
</gene>
<dbReference type="Pfam" id="PF15005">
    <property type="entry name" value="IZUMO"/>
    <property type="match status" value="1"/>
</dbReference>
<keyword evidence="3" id="KW-1133">Transmembrane helix</keyword>
<dbReference type="InterPro" id="IPR032699">
    <property type="entry name" value="Izumo-Ig"/>
</dbReference>
<evidence type="ECO:0000313" key="7">
    <source>
        <dbReference type="Proteomes" id="UP001460270"/>
    </source>
</evidence>
<dbReference type="GO" id="GO:0086080">
    <property type="term" value="F:protein binding involved in heterotypic cell-cell adhesion"/>
    <property type="evidence" value="ECO:0007669"/>
    <property type="project" value="TreeGrafter"/>
</dbReference>
<dbReference type="EMBL" id="JBBPFD010000002">
    <property type="protein sequence ID" value="KAK7940521.1"/>
    <property type="molecule type" value="Genomic_DNA"/>
</dbReference>
<keyword evidence="7" id="KW-1185">Reference proteome</keyword>
<dbReference type="InterPro" id="IPR036179">
    <property type="entry name" value="Ig-like_dom_sf"/>
</dbReference>
<dbReference type="Proteomes" id="UP001460270">
    <property type="component" value="Unassembled WGS sequence"/>
</dbReference>
<sequence>MLPLLLLLLACATPEVRPCLQCERTVKLMHDNYVLSEPDALKQIELQKIVDYADVTFRETSQSRMGVIDFTTLYRARTEYQSEFDRFLKSTTGSTNEAVQMMEKAREILEKHLDAFIPDGLCPNKCGLLVRRVMDCNSCLHKTYTCPSPTGQQHCGESRVNAEAGGQAVLDCFLPWHRLILGKPEYHYLWAPEVSKEKADFKVLVVTRDSSVVLNQLQVEERGTYQCLLKNQSGTVFYKVIFLLSVTALPTQGPRPVVTLPSLLYVHSLKWKDALVPVICLVIACSSAASLSLLFYAILLKNVWKRQKAKSLKRTNLLQSQFYSLRMHLNKKDWERQEKEVLESSGVKLTIELDQKKREKGKKTKLS</sequence>
<dbReference type="InterPro" id="IPR029389">
    <property type="entry name" value="IZUMO"/>
</dbReference>
<dbReference type="SUPFAM" id="SSF48726">
    <property type="entry name" value="Immunoglobulin"/>
    <property type="match status" value="1"/>
</dbReference>
<reference evidence="7" key="1">
    <citation type="submission" date="2024-04" db="EMBL/GenBank/DDBJ databases">
        <title>Salinicola lusitanus LLJ914,a marine bacterium isolated from the Okinawa Trough.</title>
        <authorList>
            <person name="Li J."/>
        </authorList>
    </citation>
    <scope>NUCLEOTIDE SEQUENCE [LARGE SCALE GENOMIC DNA]</scope>
</reference>
<dbReference type="InterPro" id="IPR032700">
    <property type="entry name" value="IZUMO1"/>
</dbReference>
<evidence type="ECO:0000256" key="3">
    <source>
        <dbReference type="SAM" id="Phobius"/>
    </source>
</evidence>
<dbReference type="GO" id="GO:0005886">
    <property type="term" value="C:plasma membrane"/>
    <property type="evidence" value="ECO:0007669"/>
    <property type="project" value="TreeGrafter"/>
</dbReference>
<dbReference type="GO" id="GO:0035036">
    <property type="term" value="P:sperm-egg recognition"/>
    <property type="evidence" value="ECO:0007669"/>
    <property type="project" value="InterPro"/>
</dbReference>
<dbReference type="GO" id="GO:0002080">
    <property type="term" value="C:acrosomal membrane"/>
    <property type="evidence" value="ECO:0007669"/>
    <property type="project" value="TreeGrafter"/>
</dbReference>
<feature type="chain" id="PRO_5043609341" description="Ig-like domain-containing protein" evidence="4">
    <location>
        <begin position="19"/>
        <end position="367"/>
    </location>
</feature>
<comment type="similarity">
    <text evidence="1">Belongs to the Izumo family.</text>
</comment>
<evidence type="ECO:0000259" key="5">
    <source>
        <dbReference type="PROSITE" id="PS50835"/>
    </source>
</evidence>
<protein>
    <recommendedName>
        <fullName evidence="5">Ig-like domain-containing protein</fullName>
    </recommendedName>
</protein>
<dbReference type="AlphaFoldDB" id="A0AAW0QCV5"/>
<comment type="caution">
    <text evidence="6">The sequence shown here is derived from an EMBL/GenBank/DDBJ whole genome shotgun (WGS) entry which is preliminary data.</text>
</comment>
<dbReference type="GO" id="GO:0007342">
    <property type="term" value="P:fusion of sperm to egg plasma membrane involved in single fertilization"/>
    <property type="evidence" value="ECO:0007669"/>
    <property type="project" value="InterPro"/>
</dbReference>
<name>A0AAW0QCV5_9GOBI</name>
<dbReference type="InterPro" id="IPR013783">
    <property type="entry name" value="Ig-like_fold"/>
</dbReference>
<proteinExistence type="inferred from homology"/>
<keyword evidence="3" id="KW-0472">Membrane</keyword>
<evidence type="ECO:0000256" key="4">
    <source>
        <dbReference type="SAM" id="SignalP"/>
    </source>
</evidence>
<organism evidence="6 7">
    <name type="scientific">Mugilogobius chulae</name>
    <name type="common">yellowstripe goby</name>
    <dbReference type="NCBI Taxonomy" id="88201"/>
    <lineage>
        <taxon>Eukaryota</taxon>
        <taxon>Metazoa</taxon>
        <taxon>Chordata</taxon>
        <taxon>Craniata</taxon>
        <taxon>Vertebrata</taxon>
        <taxon>Euteleostomi</taxon>
        <taxon>Actinopterygii</taxon>
        <taxon>Neopterygii</taxon>
        <taxon>Teleostei</taxon>
        <taxon>Neoteleostei</taxon>
        <taxon>Acanthomorphata</taxon>
        <taxon>Gobiaria</taxon>
        <taxon>Gobiiformes</taxon>
        <taxon>Gobioidei</taxon>
        <taxon>Gobiidae</taxon>
        <taxon>Gobionellinae</taxon>
        <taxon>Mugilogobius</taxon>
    </lineage>
</organism>
<feature type="transmembrane region" description="Helical" evidence="3">
    <location>
        <begin position="274"/>
        <end position="300"/>
    </location>
</feature>
<dbReference type="PANTHER" id="PTHR35540:SF1">
    <property type="entry name" value="IZUMO SPERM-EGG FUSION PROTEIN 1"/>
    <property type="match status" value="1"/>
</dbReference>
<dbReference type="PROSITE" id="PS50835">
    <property type="entry name" value="IG_LIKE"/>
    <property type="match status" value="1"/>
</dbReference>
<accession>A0AAW0QCV5</accession>
<keyword evidence="3" id="KW-0812">Transmembrane</keyword>
<dbReference type="InterPro" id="IPR007110">
    <property type="entry name" value="Ig-like_dom"/>
</dbReference>
<evidence type="ECO:0000256" key="1">
    <source>
        <dbReference type="ARBA" id="ARBA00009633"/>
    </source>
</evidence>
<evidence type="ECO:0000313" key="6">
    <source>
        <dbReference type="EMBL" id="KAK7940521.1"/>
    </source>
</evidence>
<dbReference type="Pfam" id="PF16706">
    <property type="entry name" value="Izumo-Ig"/>
    <property type="match status" value="1"/>
</dbReference>